<feature type="domain" description="TRAM" evidence="10">
    <location>
        <begin position="372"/>
        <end position="441"/>
    </location>
</feature>
<keyword evidence="6 8" id="KW-0408">Iron</keyword>
<evidence type="ECO:0000256" key="2">
    <source>
        <dbReference type="ARBA" id="ARBA00022490"/>
    </source>
</evidence>
<dbReference type="Gene3D" id="3.40.50.12160">
    <property type="entry name" value="Methylthiotransferase, N-terminal domain"/>
    <property type="match status" value="1"/>
</dbReference>
<dbReference type="GO" id="GO:0005840">
    <property type="term" value="C:ribosome"/>
    <property type="evidence" value="ECO:0007669"/>
    <property type="project" value="UniProtKB-KW"/>
</dbReference>
<dbReference type="Pfam" id="PF04055">
    <property type="entry name" value="Radical_SAM"/>
    <property type="match status" value="1"/>
</dbReference>
<dbReference type="NCBIfam" id="TIGR00089">
    <property type="entry name" value="MiaB/RimO family radical SAM methylthiotransferase"/>
    <property type="match status" value="1"/>
</dbReference>
<sequence>MKVGFISLGCAKNQVNCEQMIWQTYEAGYEVALGAAGCDVAVVNTCGFLQEAREEALAEIQKLVEQKQAGQLQKILVTGCMAQWWRDQLAQRCPQADGFVGVSGYENLPQVIDQALRGEHPALFGDIDAPIPETDRVVCTSDYWAWLRIAEGCDNRCAYCIIPMIRGRFRSRPEEAILAEAENLAQAGMKELIVVAQDITRYGLDLYGRRTLAQLLPKLCAIEGIQWVRLHYLYPDEITDELIDVIAREPKIVKYLDIPIQHISDRVLRAMHRRGTGQEIRTLFRKLRERIPGLVLRTSLIAGFPGETEEEFEELCEFLLAFRVERAGVFPYSPEPGSAAAAFPDQVDEDVKRRRVELLTDLQMRIVDDYCAAMVGKVLTVLCEGYDEETELFFGRGEADSPGIDGLIHFEGEEGGVRPGEFYSVKITNTYDGELVGVLYEEEEA</sequence>
<comment type="catalytic activity">
    <reaction evidence="8">
        <text>L-aspartate(89)-[ribosomal protein uS12]-hydrogen + (sulfur carrier)-SH + AH2 + 2 S-adenosyl-L-methionine = 3-methylsulfanyl-L-aspartate(89)-[ribosomal protein uS12]-hydrogen + (sulfur carrier)-H + 5'-deoxyadenosine + L-methionine + A + S-adenosyl-L-homocysteine + 2 H(+)</text>
        <dbReference type="Rhea" id="RHEA:37087"/>
        <dbReference type="Rhea" id="RHEA-COMP:10460"/>
        <dbReference type="Rhea" id="RHEA-COMP:10461"/>
        <dbReference type="Rhea" id="RHEA-COMP:14737"/>
        <dbReference type="Rhea" id="RHEA-COMP:14739"/>
        <dbReference type="ChEBI" id="CHEBI:13193"/>
        <dbReference type="ChEBI" id="CHEBI:15378"/>
        <dbReference type="ChEBI" id="CHEBI:17319"/>
        <dbReference type="ChEBI" id="CHEBI:17499"/>
        <dbReference type="ChEBI" id="CHEBI:29917"/>
        <dbReference type="ChEBI" id="CHEBI:29961"/>
        <dbReference type="ChEBI" id="CHEBI:57844"/>
        <dbReference type="ChEBI" id="CHEBI:57856"/>
        <dbReference type="ChEBI" id="CHEBI:59789"/>
        <dbReference type="ChEBI" id="CHEBI:64428"/>
        <dbReference type="ChEBI" id="CHEBI:73599"/>
        <dbReference type="EC" id="2.8.4.4"/>
    </reaction>
</comment>
<dbReference type="PROSITE" id="PS51918">
    <property type="entry name" value="RADICAL_SAM"/>
    <property type="match status" value="1"/>
</dbReference>
<dbReference type="SFLD" id="SFLDF00274">
    <property type="entry name" value="ribosomal_protein_S12_methylth"/>
    <property type="match status" value="1"/>
</dbReference>
<dbReference type="SUPFAM" id="SSF102114">
    <property type="entry name" value="Radical SAM enzymes"/>
    <property type="match status" value="1"/>
</dbReference>
<comment type="cofactor">
    <cofactor evidence="8">
        <name>[4Fe-4S] cluster</name>
        <dbReference type="ChEBI" id="CHEBI:49883"/>
    </cofactor>
    <text evidence="8">Binds 2 [4Fe-4S] clusters. One cluster is coordinated with 3 cysteines and an exchangeable S-adenosyl-L-methionine.</text>
</comment>
<dbReference type="PROSITE" id="PS50926">
    <property type="entry name" value="TRAM"/>
    <property type="match status" value="1"/>
</dbReference>
<dbReference type="GO" id="GO:0035600">
    <property type="term" value="P:tRNA methylthiolation"/>
    <property type="evidence" value="ECO:0007669"/>
    <property type="project" value="UniProtKB-ARBA"/>
</dbReference>
<evidence type="ECO:0000256" key="9">
    <source>
        <dbReference type="SAM" id="Coils"/>
    </source>
</evidence>
<comment type="function">
    <text evidence="8">Catalyzes the methylthiolation of an aspartic acid residue of ribosomal protein uS12.</text>
</comment>
<dbReference type="InterPro" id="IPR005839">
    <property type="entry name" value="Methylthiotransferase"/>
</dbReference>
<evidence type="ECO:0000313" key="14">
    <source>
        <dbReference type="Proteomes" id="UP000260649"/>
    </source>
</evidence>
<feature type="binding site" evidence="8">
    <location>
        <position position="160"/>
    </location>
    <ligand>
        <name>[4Fe-4S] cluster</name>
        <dbReference type="ChEBI" id="CHEBI:49883"/>
        <label>2</label>
        <note>4Fe-4S-S-AdoMet</note>
    </ligand>
</feature>
<keyword evidence="13" id="KW-0689">Ribosomal protein</keyword>
<dbReference type="SFLD" id="SFLDS00029">
    <property type="entry name" value="Radical_SAM"/>
    <property type="match status" value="1"/>
</dbReference>
<comment type="similarity">
    <text evidence="8">Belongs to the methylthiotransferase family. RimO subfamily.</text>
</comment>
<dbReference type="HAMAP" id="MF_01865">
    <property type="entry name" value="MTTase_RimO"/>
    <property type="match status" value="1"/>
</dbReference>
<dbReference type="EC" id="2.8.4.4" evidence="8"/>
<dbReference type="OrthoDB" id="9805215at2"/>
<evidence type="ECO:0000256" key="6">
    <source>
        <dbReference type="ARBA" id="ARBA00023004"/>
    </source>
</evidence>
<dbReference type="InterPro" id="IPR012340">
    <property type="entry name" value="NA-bd_OB-fold"/>
</dbReference>
<dbReference type="EMBL" id="QQRQ01000006">
    <property type="protein sequence ID" value="RFT06909.1"/>
    <property type="molecule type" value="Genomic_DNA"/>
</dbReference>
<dbReference type="Proteomes" id="UP000260649">
    <property type="component" value="Unassembled WGS sequence"/>
</dbReference>
<evidence type="ECO:0000259" key="12">
    <source>
        <dbReference type="PROSITE" id="PS51918"/>
    </source>
</evidence>
<dbReference type="PROSITE" id="PS51449">
    <property type="entry name" value="MTTASE_N"/>
    <property type="match status" value="1"/>
</dbReference>
<dbReference type="InterPro" id="IPR006638">
    <property type="entry name" value="Elp3/MiaA/NifB-like_rSAM"/>
</dbReference>
<evidence type="ECO:0000256" key="7">
    <source>
        <dbReference type="ARBA" id="ARBA00023014"/>
    </source>
</evidence>
<feature type="binding site" evidence="8">
    <location>
        <position position="153"/>
    </location>
    <ligand>
        <name>[4Fe-4S] cluster</name>
        <dbReference type="ChEBI" id="CHEBI:49883"/>
        <label>2</label>
        <note>4Fe-4S-S-AdoMet</note>
    </ligand>
</feature>
<evidence type="ECO:0000256" key="8">
    <source>
        <dbReference type="HAMAP-Rule" id="MF_01865"/>
    </source>
</evidence>
<dbReference type="CDD" id="cd01335">
    <property type="entry name" value="Radical_SAM"/>
    <property type="match status" value="1"/>
</dbReference>
<dbReference type="InterPro" id="IPR023404">
    <property type="entry name" value="rSAM_horseshoe"/>
</dbReference>
<keyword evidence="5 8" id="KW-0479">Metal-binding</keyword>
<proteinExistence type="inferred from homology"/>
<keyword evidence="3 8" id="KW-0808">Transferase</keyword>
<dbReference type="PROSITE" id="PS01278">
    <property type="entry name" value="MTTASE_RADICAL"/>
    <property type="match status" value="1"/>
</dbReference>
<reference evidence="13 14" key="1">
    <citation type="submission" date="2018-07" db="EMBL/GenBank/DDBJ databases">
        <title>GABA Modulating Bacteria of the Human Gut Microbiota.</title>
        <authorList>
            <person name="Strandwitz P."/>
            <person name="Kim K.H."/>
            <person name="Terekhova D."/>
            <person name="Liu J.K."/>
            <person name="Sharma A."/>
            <person name="Levering J."/>
            <person name="Mcdonald D."/>
            <person name="Dietrich D."/>
            <person name="Ramadhar T.R."/>
            <person name="Lekbua A."/>
            <person name="Mroue N."/>
            <person name="Liston C."/>
            <person name="Stewart E.J."/>
            <person name="Dubin M.J."/>
            <person name="Zengler K."/>
            <person name="Knight R."/>
            <person name="Gilbert J.A."/>
            <person name="Clardy J."/>
            <person name="Lewis K."/>
        </authorList>
    </citation>
    <scope>NUCLEOTIDE SEQUENCE [LARGE SCALE GENOMIC DNA]</scope>
    <source>
        <strain evidence="13 14">KLE1738</strain>
    </source>
</reference>
<evidence type="ECO:0000256" key="1">
    <source>
        <dbReference type="ARBA" id="ARBA00022485"/>
    </source>
</evidence>
<dbReference type="Gene3D" id="3.80.30.20">
    <property type="entry name" value="tm_1862 like domain"/>
    <property type="match status" value="1"/>
</dbReference>
<accession>A0A3E2B4H2</accession>
<dbReference type="SMART" id="SM00729">
    <property type="entry name" value="Elp3"/>
    <property type="match status" value="1"/>
</dbReference>
<feature type="binding site" evidence="8">
    <location>
        <position position="10"/>
    </location>
    <ligand>
        <name>[4Fe-4S] cluster</name>
        <dbReference type="ChEBI" id="CHEBI:49883"/>
        <label>1</label>
    </ligand>
</feature>
<dbReference type="GO" id="GO:0103039">
    <property type="term" value="F:protein methylthiotransferase activity"/>
    <property type="evidence" value="ECO:0007669"/>
    <property type="project" value="UniProtKB-EC"/>
</dbReference>
<dbReference type="FunFam" id="3.80.30.20:FF:000001">
    <property type="entry name" value="tRNA-2-methylthio-N(6)-dimethylallyladenosine synthase 2"/>
    <property type="match status" value="1"/>
</dbReference>
<keyword evidence="7 8" id="KW-0411">Iron-sulfur</keyword>
<evidence type="ECO:0000256" key="3">
    <source>
        <dbReference type="ARBA" id="ARBA00022679"/>
    </source>
</evidence>
<evidence type="ECO:0000313" key="13">
    <source>
        <dbReference type="EMBL" id="RFT06909.1"/>
    </source>
</evidence>
<organism evidence="13 14">
    <name type="scientific">Evtepia gabavorous</name>
    <dbReference type="NCBI Taxonomy" id="2211183"/>
    <lineage>
        <taxon>Bacteria</taxon>
        <taxon>Bacillati</taxon>
        <taxon>Bacillota</taxon>
        <taxon>Clostridia</taxon>
        <taxon>Eubacteriales</taxon>
        <taxon>Evtepia</taxon>
    </lineage>
</organism>
<feature type="binding site" evidence="8">
    <location>
        <position position="157"/>
    </location>
    <ligand>
        <name>[4Fe-4S] cluster</name>
        <dbReference type="ChEBI" id="CHEBI:49883"/>
        <label>2</label>
        <note>4Fe-4S-S-AdoMet</note>
    </ligand>
</feature>
<dbReference type="GeneID" id="97995193"/>
<dbReference type="PANTHER" id="PTHR43837">
    <property type="entry name" value="RIBOSOMAL PROTEIN S12 METHYLTHIOTRANSFERASE RIMO"/>
    <property type="match status" value="1"/>
</dbReference>
<dbReference type="InterPro" id="IPR007197">
    <property type="entry name" value="rSAM"/>
</dbReference>
<gene>
    <name evidence="8 13" type="primary">rimO</name>
    <name evidence="13" type="ORF">DV520_05510</name>
</gene>
<dbReference type="InterPro" id="IPR013848">
    <property type="entry name" value="Methylthiotransferase_N"/>
</dbReference>
<comment type="subcellular location">
    <subcellularLocation>
        <location evidence="8">Cytoplasm</location>
    </subcellularLocation>
</comment>
<dbReference type="SFLD" id="SFLDG01061">
    <property type="entry name" value="methylthiotransferase"/>
    <property type="match status" value="1"/>
</dbReference>
<dbReference type="SFLD" id="SFLDG01082">
    <property type="entry name" value="B12-binding_domain_containing"/>
    <property type="match status" value="1"/>
</dbReference>
<dbReference type="GO" id="GO:0035599">
    <property type="term" value="F:aspartic acid methylthiotransferase activity"/>
    <property type="evidence" value="ECO:0007669"/>
    <property type="project" value="TreeGrafter"/>
</dbReference>
<dbReference type="InterPro" id="IPR002792">
    <property type="entry name" value="TRAM_dom"/>
</dbReference>
<dbReference type="AlphaFoldDB" id="A0A3E2B4H2"/>
<dbReference type="Gene3D" id="2.40.50.140">
    <property type="entry name" value="Nucleic acid-binding proteins"/>
    <property type="match status" value="1"/>
</dbReference>
<feature type="domain" description="Radical SAM core" evidence="12">
    <location>
        <begin position="139"/>
        <end position="369"/>
    </location>
</feature>
<dbReference type="InterPro" id="IPR038135">
    <property type="entry name" value="Methylthiotransferase_N_sf"/>
</dbReference>
<protein>
    <recommendedName>
        <fullName evidence="8">Ribosomal protein uS12 methylthiotransferase RimO</fullName>
        <shortName evidence="8">uS12 MTTase</shortName>
        <shortName evidence="8">uS12 methylthiotransferase</shortName>
        <ecNumber evidence="8">2.8.4.4</ecNumber>
    </recommendedName>
    <alternativeName>
        <fullName evidence="8">Ribosomal protein uS12 (aspartate-C(3))-methylthiotransferase</fullName>
    </alternativeName>
    <alternativeName>
        <fullName evidence="8">Ribosome maturation factor RimO</fullName>
    </alternativeName>
</protein>
<dbReference type="GO" id="GO:0046872">
    <property type="term" value="F:metal ion binding"/>
    <property type="evidence" value="ECO:0007669"/>
    <property type="project" value="UniProtKB-KW"/>
</dbReference>
<evidence type="ECO:0000256" key="5">
    <source>
        <dbReference type="ARBA" id="ARBA00022723"/>
    </source>
</evidence>
<feature type="coiled-coil region" evidence="9">
    <location>
        <begin position="46"/>
        <end position="73"/>
    </location>
</feature>
<dbReference type="Pfam" id="PF00919">
    <property type="entry name" value="UPF0004"/>
    <property type="match status" value="1"/>
</dbReference>
<evidence type="ECO:0000259" key="10">
    <source>
        <dbReference type="PROSITE" id="PS50926"/>
    </source>
</evidence>
<dbReference type="RefSeq" id="WP_117142054.1">
    <property type="nucleotide sequence ID" value="NZ_CAKXKJ010000006.1"/>
</dbReference>
<dbReference type="Pfam" id="PF18693">
    <property type="entry name" value="TRAM_2"/>
    <property type="match status" value="1"/>
</dbReference>
<dbReference type="GO" id="GO:0051539">
    <property type="term" value="F:4 iron, 4 sulfur cluster binding"/>
    <property type="evidence" value="ECO:0007669"/>
    <property type="project" value="UniProtKB-UniRule"/>
</dbReference>
<evidence type="ECO:0000256" key="4">
    <source>
        <dbReference type="ARBA" id="ARBA00022691"/>
    </source>
</evidence>
<name>A0A3E2B4H2_9FIRM</name>
<dbReference type="PANTHER" id="PTHR43837:SF1">
    <property type="entry name" value="RIBOSOMAL PROTEIN US12 METHYLTHIOTRANSFERASE RIMO"/>
    <property type="match status" value="1"/>
</dbReference>
<dbReference type="InterPro" id="IPR020612">
    <property type="entry name" value="Methylthiotransferase_CS"/>
</dbReference>
<keyword evidence="4 8" id="KW-0949">S-adenosyl-L-methionine</keyword>
<keyword evidence="14" id="KW-1185">Reference proteome</keyword>
<dbReference type="InterPro" id="IPR058240">
    <property type="entry name" value="rSAM_sf"/>
</dbReference>
<feature type="binding site" evidence="8">
    <location>
        <position position="80"/>
    </location>
    <ligand>
        <name>[4Fe-4S] cluster</name>
        <dbReference type="ChEBI" id="CHEBI:49883"/>
        <label>1</label>
    </ligand>
</feature>
<comment type="caution">
    <text evidence="13">The sequence shown here is derived from an EMBL/GenBank/DDBJ whole genome shotgun (WGS) entry which is preliminary data.</text>
</comment>
<keyword evidence="1 8" id="KW-0004">4Fe-4S</keyword>
<dbReference type="InterPro" id="IPR005840">
    <property type="entry name" value="Ribosomal_uS12_MeSTrfase_RimO"/>
</dbReference>
<keyword evidence="13" id="KW-0687">Ribonucleoprotein</keyword>
<dbReference type="GO" id="GO:0005829">
    <property type="term" value="C:cytosol"/>
    <property type="evidence" value="ECO:0007669"/>
    <property type="project" value="TreeGrafter"/>
</dbReference>
<feature type="domain" description="MTTase N-terminal" evidence="11">
    <location>
        <begin position="1"/>
        <end position="117"/>
    </location>
</feature>
<keyword evidence="2 8" id="KW-0963">Cytoplasm</keyword>
<feature type="binding site" evidence="8">
    <location>
        <position position="46"/>
    </location>
    <ligand>
        <name>[4Fe-4S] cluster</name>
        <dbReference type="ChEBI" id="CHEBI:49883"/>
        <label>1</label>
    </ligand>
</feature>
<dbReference type="GO" id="GO:0140101">
    <property type="term" value="F:catalytic activity, acting on a tRNA"/>
    <property type="evidence" value="ECO:0007669"/>
    <property type="project" value="UniProtKB-ARBA"/>
</dbReference>
<dbReference type="NCBIfam" id="TIGR01125">
    <property type="entry name" value="30S ribosomal protein S12 methylthiotransferase RimO"/>
    <property type="match status" value="1"/>
</dbReference>
<keyword evidence="9" id="KW-0175">Coiled coil</keyword>
<evidence type="ECO:0000259" key="11">
    <source>
        <dbReference type="PROSITE" id="PS51449"/>
    </source>
</evidence>